<dbReference type="InterPro" id="IPR000792">
    <property type="entry name" value="Tscrpt_reg_LuxR_C"/>
</dbReference>
<dbReference type="OrthoDB" id="4017436at2"/>
<dbReference type="SUPFAM" id="SSF48452">
    <property type="entry name" value="TPR-like"/>
    <property type="match status" value="1"/>
</dbReference>
<keyword evidence="6" id="KW-1185">Reference proteome</keyword>
<dbReference type="InterPro" id="IPR036388">
    <property type="entry name" value="WH-like_DNA-bd_sf"/>
</dbReference>
<accession>A0A0J6WMZ1</accession>
<dbReference type="SMART" id="SM00421">
    <property type="entry name" value="HTH_LUXR"/>
    <property type="match status" value="1"/>
</dbReference>
<dbReference type="PATRIC" id="fig|1800.3.peg.1322"/>
<reference evidence="5 6" key="1">
    <citation type="journal article" date="2015" name="Genome Biol. Evol.">
        <title>Characterization of Three Mycobacterium spp. with Potential Use in Bioremediation by Genome Sequencing and Comparative Genomics.</title>
        <authorList>
            <person name="Das S."/>
            <person name="Pettersson B.M."/>
            <person name="Behra P.R."/>
            <person name="Ramesh M."/>
            <person name="Dasgupta S."/>
            <person name="Bhattacharya A."/>
            <person name="Kirsebom L.A."/>
        </authorList>
    </citation>
    <scope>NUCLEOTIDE SEQUENCE [LARGE SCALE GENOMIC DNA]</scope>
    <source>
        <strain evidence="5 6">DSM 44219</strain>
    </source>
</reference>
<sequence>MTLTGRERELDQLAAMAAGARGGRGGAVMVCGESGAGKTTFVEEFVRGLADDTRVLWGACDPLSTPRPLGPLRDLAHGFSATTRAQLVESTQPYDIFVSVFDELRSPPSVLVLDDLQWADQGTLDLCRFLLRRAAQSSLLTIGILRDDELGVTHPLRGLLGDVARSPHAHSLTVPPLTVDTIATLVGDRDVDPAWLHRITGGNAFFVCEMLDHDCSDGADLPTTVRDAILARTADLDATAWDLLHLLTCAPGAIGDRLLVGLGVTLPALRALDQAKLIRRDARGVAFRHDLCRRAIASVIPPGAEPGLHRKFIDVLDDAAGRDPAVLTHHALGAGDTTLVAAAAAEAGRAAARAGAHTQACEFFQIALRHGGLHDDATEAELLELLAAEYYLTDRLADAINACRRAMLLRRAMGSPVGVSANHHALAVYEWYSGNRAAADRHAADAVTALEAVASESDSPEMVQLGHALAMQAFLAVQASHIDDAQRTLARARAIVTATGDADLSVRVELIGHYCAILHGDNDARHRLLSILASGPRHIDETFSSGYTNLTYFDVEQRRLGPAGDLLGESIPLMVEHDLPICRMVQLGSRSRRGLLVGDWDAALADADVVLNSPSAPLARVWPLLIRGIVTLRRTGADTGDIDEAWELACRFGEMIRMLPAACALAERTWLTGVRDSRLERSRSLLETAPVTGLEWARGELAAWSHRLGAHPPGPSVAGVAEPYALLLEGRFDAAVAAFECLSTPYDAALALVDEGVAASTRRALDVFDRLGADAVAAKVRSDLRAAGAAAVPGPRRATTLGNPAGLTNRQVDVLRLLADGLTNAELADRLFLSVKTVDHHVSAILTKLDVTKRRDAVRRARETGILG</sequence>
<dbReference type="Gene3D" id="1.10.10.10">
    <property type="entry name" value="Winged helix-like DNA-binding domain superfamily/Winged helix DNA-binding domain"/>
    <property type="match status" value="1"/>
</dbReference>
<dbReference type="InterPro" id="IPR027417">
    <property type="entry name" value="P-loop_NTPase"/>
</dbReference>
<dbReference type="InterPro" id="IPR041664">
    <property type="entry name" value="AAA_16"/>
</dbReference>
<name>A0A0J6WMZ1_MYCCU</name>
<protein>
    <submittedName>
        <fullName evidence="5">Transcriptional regulatory protein LiaR</fullName>
    </submittedName>
</protein>
<proteinExistence type="predicted"/>
<dbReference type="PRINTS" id="PR00038">
    <property type="entry name" value="HTHLUXR"/>
</dbReference>
<evidence type="ECO:0000256" key="1">
    <source>
        <dbReference type="ARBA" id="ARBA00023015"/>
    </source>
</evidence>
<feature type="domain" description="HTH luxR-type" evidence="4">
    <location>
        <begin position="800"/>
        <end position="865"/>
    </location>
</feature>
<dbReference type="CDD" id="cd06170">
    <property type="entry name" value="LuxR_C_like"/>
    <property type="match status" value="1"/>
</dbReference>
<dbReference type="Pfam" id="PF13191">
    <property type="entry name" value="AAA_16"/>
    <property type="match status" value="1"/>
</dbReference>
<dbReference type="GO" id="GO:0003677">
    <property type="term" value="F:DNA binding"/>
    <property type="evidence" value="ECO:0007669"/>
    <property type="project" value="UniProtKB-KW"/>
</dbReference>
<keyword evidence="3" id="KW-0804">Transcription</keyword>
<dbReference type="InterPro" id="IPR011990">
    <property type="entry name" value="TPR-like_helical_dom_sf"/>
</dbReference>
<dbReference type="PROSITE" id="PS50043">
    <property type="entry name" value="HTH_LUXR_2"/>
    <property type="match status" value="1"/>
</dbReference>
<organism evidence="5 6">
    <name type="scientific">Mycolicibacterium chubuense</name>
    <name type="common">Mycobacterium chubuense</name>
    <dbReference type="NCBI Taxonomy" id="1800"/>
    <lineage>
        <taxon>Bacteria</taxon>
        <taxon>Bacillati</taxon>
        <taxon>Actinomycetota</taxon>
        <taxon>Actinomycetes</taxon>
        <taxon>Mycobacteriales</taxon>
        <taxon>Mycobacteriaceae</taxon>
        <taxon>Mycolicibacterium</taxon>
    </lineage>
</organism>
<dbReference type="Gene3D" id="3.40.50.300">
    <property type="entry name" value="P-loop containing nucleotide triphosphate hydrolases"/>
    <property type="match status" value="1"/>
</dbReference>
<dbReference type="PANTHER" id="PTHR44688:SF16">
    <property type="entry name" value="DNA-BINDING TRANSCRIPTIONAL ACTIVATOR DEVR_DOSR"/>
    <property type="match status" value="1"/>
</dbReference>
<keyword evidence="1" id="KW-0805">Transcription regulation</keyword>
<evidence type="ECO:0000313" key="5">
    <source>
        <dbReference type="EMBL" id="KMO83057.1"/>
    </source>
</evidence>
<dbReference type="PANTHER" id="PTHR44688">
    <property type="entry name" value="DNA-BINDING TRANSCRIPTIONAL ACTIVATOR DEVR_DOSR"/>
    <property type="match status" value="1"/>
</dbReference>
<evidence type="ECO:0000313" key="6">
    <source>
        <dbReference type="Proteomes" id="UP000036176"/>
    </source>
</evidence>
<dbReference type="EMBL" id="JYNX01000025">
    <property type="protein sequence ID" value="KMO83057.1"/>
    <property type="molecule type" value="Genomic_DNA"/>
</dbReference>
<dbReference type="RefSeq" id="WP_048417403.1">
    <property type="nucleotide sequence ID" value="NZ_JYNX01000025.1"/>
</dbReference>
<evidence type="ECO:0000256" key="2">
    <source>
        <dbReference type="ARBA" id="ARBA00023125"/>
    </source>
</evidence>
<dbReference type="AlphaFoldDB" id="A0A0J6WMZ1"/>
<dbReference type="SUPFAM" id="SSF52540">
    <property type="entry name" value="P-loop containing nucleoside triphosphate hydrolases"/>
    <property type="match status" value="1"/>
</dbReference>
<dbReference type="InterPro" id="IPR016032">
    <property type="entry name" value="Sig_transdc_resp-reg_C-effctor"/>
</dbReference>
<dbReference type="Pfam" id="PF00196">
    <property type="entry name" value="GerE"/>
    <property type="match status" value="1"/>
</dbReference>
<dbReference type="SUPFAM" id="SSF46894">
    <property type="entry name" value="C-terminal effector domain of the bipartite response regulators"/>
    <property type="match status" value="1"/>
</dbReference>
<keyword evidence="2" id="KW-0238">DNA-binding</keyword>
<evidence type="ECO:0000256" key="3">
    <source>
        <dbReference type="ARBA" id="ARBA00023163"/>
    </source>
</evidence>
<dbReference type="Proteomes" id="UP000036176">
    <property type="component" value="Unassembled WGS sequence"/>
</dbReference>
<comment type="caution">
    <text evidence="5">The sequence shown here is derived from an EMBL/GenBank/DDBJ whole genome shotgun (WGS) entry which is preliminary data.</text>
</comment>
<evidence type="ECO:0000259" key="4">
    <source>
        <dbReference type="PROSITE" id="PS50043"/>
    </source>
</evidence>
<dbReference type="Gene3D" id="1.25.40.10">
    <property type="entry name" value="Tetratricopeptide repeat domain"/>
    <property type="match status" value="1"/>
</dbReference>
<gene>
    <name evidence="5" type="primary">liaR_2</name>
    <name evidence="5" type="ORF">MCHUDSM44219_01314</name>
</gene>
<dbReference type="GO" id="GO:0006355">
    <property type="term" value="P:regulation of DNA-templated transcription"/>
    <property type="evidence" value="ECO:0007669"/>
    <property type="project" value="InterPro"/>
</dbReference>